<keyword evidence="1" id="KW-0472">Membrane</keyword>
<proteinExistence type="predicted"/>
<evidence type="ECO:0000313" key="2">
    <source>
        <dbReference type="EMBL" id="PRP66541.1"/>
    </source>
</evidence>
<protein>
    <submittedName>
        <fullName evidence="2">Uncharacterized protein</fullName>
    </submittedName>
</protein>
<gene>
    <name evidence="2" type="ORF">BST86_05230</name>
</gene>
<organism evidence="2 3">
    <name type="scientific">Nonlabens agnitus</name>
    <dbReference type="NCBI Taxonomy" id="870484"/>
    <lineage>
        <taxon>Bacteria</taxon>
        <taxon>Pseudomonadati</taxon>
        <taxon>Bacteroidota</taxon>
        <taxon>Flavobacteriia</taxon>
        <taxon>Flavobacteriales</taxon>
        <taxon>Flavobacteriaceae</taxon>
        <taxon>Nonlabens</taxon>
    </lineage>
</organism>
<comment type="caution">
    <text evidence="2">The sequence shown here is derived from an EMBL/GenBank/DDBJ whole genome shotgun (WGS) entry which is preliminary data.</text>
</comment>
<keyword evidence="1" id="KW-0812">Transmembrane</keyword>
<feature type="transmembrane region" description="Helical" evidence="1">
    <location>
        <begin position="84"/>
        <end position="105"/>
    </location>
</feature>
<evidence type="ECO:0000256" key="1">
    <source>
        <dbReference type="SAM" id="Phobius"/>
    </source>
</evidence>
<evidence type="ECO:0000313" key="3">
    <source>
        <dbReference type="Proteomes" id="UP000239532"/>
    </source>
</evidence>
<feature type="transmembrane region" description="Helical" evidence="1">
    <location>
        <begin position="57"/>
        <end position="77"/>
    </location>
</feature>
<name>A0A2S9WST4_9FLAO</name>
<dbReference type="Proteomes" id="UP000239532">
    <property type="component" value="Unassembled WGS sequence"/>
</dbReference>
<dbReference type="EMBL" id="MQUC01000003">
    <property type="protein sequence ID" value="PRP66541.1"/>
    <property type="molecule type" value="Genomic_DNA"/>
</dbReference>
<sequence length="163" mass="19035">MQKKSIKAGSNYLLTGSIVAVILATTPYFFYTYEVVPDGMVWDTFLFTYTSNHYEHAVLSVWTIFGKFIPFYLLMIWFLTCKHWWYHCILIPTAMYGYQLIQALNDDVKFMDKGEELGFIVPVVVACLSMSYLARTKVFDKVHGIDISEIENYVKKPSDRFFK</sequence>
<dbReference type="AlphaFoldDB" id="A0A2S9WST4"/>
<keyword evidence="3" id="KW-1185">Reference proteome</keyword>
<keyword evidence="1" id="KW-1133">Transmembrane helix</keyword>
<feature type="transmembrane region" description="Helical" evidence="1">
    <location>
        <begin position="12"/>
        <end position="31"/>
    </location>
</feature>
<feature type="transmembrane region" description="Helical" evidence="1">
    <location>
        <begin position="117"/>
        <end position="134"/>
    </location>
</feature>
<reference evidence="2 3" key="1">
    <citation type="submission" date="2016-11" db="EMBL/GenBank/DDBJ databases">
        <title>Trade-off between light-utilization and light-protection in marine flavobacteria.</title>
        <authorList>
            <person name="Kumagai Y."/>
        </authorList>
    </citation>
    <scope>NUCLEOTIDE SEQUENCE [LARGE SCALE GENOMIC DNA]</scope>
    <source>
        <strain evidence="2 3">JCM 17109</strain>
    </source>
</reference>
<accession>A0A2S9WST4</accession>
<dbReference type="RefSeq" id="WP_105982361.1">
    <property type="nucleotide sequence ID" value="NZ_MQUC01000003.1"/>
</dbReference>
<dbReference type="OrthoDB" id="1446731at2"/>